<dbReference type="GO" id="GO:0043565">
    <property type="term" value="F:sequence-specific DNA binding"/>
    <property type="evidence" value="ECO:0007669"/>
    <property type="project" value="InterPro"/>
</dbReference>
<accession>A0A4Q9RGP2</accession>
<feature type="domain" description="HTH araC/xylS-type" evidence="6">
    <location>
        <begin position="225"/>
        <end position="322"/>
    </location>
</feature>
<comment type="function">
    <text evidence="5">Regulatory protein of the TOL plasmid xyl operons. XylS activates the xylXYZLTEGFJQKIH operon required for the degradation of toluene, m-xylene and p-xylene.</text>
</comment>
<proteinExistence type="predicted"/>
<dbReference type="Proteomes" id="UP000292639">
    <property type="component" value="Unassembled WGS sequence"/>
</dbReference>
<dbReference type="GO" id="GO:0005737">
    <property type="term" value="C:cytoplasm"/>
    <property type="evidence" value="ECO:0007669"/>
    <property type="project" value="UniProtKB-SubCell"/>
</dbReference>
<keyword evidence="2" id="KW-0805">Transcription regulation</keyword>
<dbReference type="GO" id="GO:0009893">
    <property type="term" value="P:positive regulation of metabolic process"/>
    <property type="evidence" value="ECO:0007669"/>
    <property type="project" value="UniProtKB-ARBA"/>
</dbReference>
<dbReference type="SMART" id="SM00342">
    <property type="entry name" value="HTH_ARAC"/>
    <property type="match status" value="1"/>
</dbReference>
<evidence type="ECO:0000256" key="1">
    <source>
        <dbReference type="ARBA" id="ARBA00004496"/>
    </source>
</evidence>
<dbReference type="Pfam" id="PF12833">
    <property type="entry name" value="HTH_18"/>
    <property type="match status" value="1"/>
</dbReference>
<dbReference type="InterPro" id="IPR018062">
    <property type="entry name" value="HTH_AraC-typ_CS"/>
</dbReference>
<dbReference type="InterPro" id="IPR018060">
    <property type="entry name" value="HTH_AraC"/>
</dbReference>
<name>A0A4Q9RGP2_9GAMM</name>
<dbReference type="EMBL" id="QJUP01000001">
    <property type="protein sequence ID" value="TBV00076.1"/>
    <property type="molecule type" value="Genomic_DNA"/>
</dbReference>
<comment type="caution">
    <text evidence="7">The sequence shown here is derived from an EMBL/GenBank/DDBJ whole genome shotgun (WGS) entry which is preliminary data.</text>
</comment>
<dbReference type="PROSITE" id="PS00041">
    <property type="entry name" value="HTH_ARAC_FAMILY_1"/>
    <property type="match status" value="1"/>
</dbReference>
<dbReference type="InterPro" id="IPR009057">
    <property type="entry name" value="Homeodomain-like_sf"/>
</dbReference>
<organism evidence="7 8">
    <name type="scientific">Stutzerimonas kirkiae</name>
    <dbReference type="NCBI Taxonomy" id="2211392"/>
    <lineage>
        <taxon>Bacteria</taxon>
        <taxon>Pseudomonadati</taxon>
        <taxon>Pseudomonadota</taxon>
        <taxon>Gammaproteobacteria</taxon>
        <taxon>Pseudomonadales</taxon>
        <taxon>Pseudomonadaceae</taxon>
        <taxon>Stutzerimonas</taxon>
    </lineage>
</organism>
<comment type="subcellular location">
    <subcellularLocation>
        <location evidence="1">Cytoplasm</location>
    </subcellularLocation>
</comment>
<dbReference type="PROSITE" id="PS01124">
    <property type="entry name" value="HTH_ARAC_FAMILY_2"/>
    <property type="match status" value="1"/>
</dbReference>
<dbReference type="AlphaFoldDB" id="A0A4Q9RGP2"/>
<keyword evidence="4" id="KW-0804">Transcription</keyword>
<dbReference type="GO" id="GO:0003700">
    <property type="term" value="F:DNA-binding transcription factor activity"/>
    <property type="evidence" value="ECO:0007669"/>
    <property type="project" value="InterPro"/>
</dbReference>
<dbReference type="InterPro" id="IPR050204">
    <property type="entry name" value="AraC_XylS_family_regulators"/>
</dbReference>
<keyword evidence="8" id="KW-1185">Reference proteome</keyword>
<sequence length="341" mass="37233">MAGSMETTSGQPALDPSQLQNDRLEGVHQDWRHAVHMYQPCEGLCINCINGRPGSKWAFRAEGPPAFSVNILLEGRMQAAFDDGAVLDTRAGSTILMATGQHTSGWDVLDGKSEGAFRMLSIHLEQTAMASLTGLQMNDLRRRIGTAAGDQPHIDAFLGVMPASSSLQRVACDLLGFNCNRPGPCLSRDLFLRAKAFEAIACFLRENLEQQRDELPVPADRKRLIEARALLENSFDQDWSVHSLARTVGLNEKRLQSGFHALYGHSVHVCLTRIRIEAAINLLRRGTSVTETAATVGFGHLSHFSRVFRSHTGISPKQCALGLSPILQSPLVGGSGQTLQR</sequence>
<dbReference type="PANTHER" id="PTHR46796">
    <property type="entry name" value="HTH-TYPE TRANSCRIPTIONAL ACTIVATOR RHAS-RELATED"/>
    <property type="match status" value="1"/>
</dbReference>
<dbReference type="SUPFAM" id="SSF46689">
    <property type="entry name" value="Homeodomain-like"/>
    <property type="match status" value="2"/>
</dbReference>
<evidence type="ECO:0000256" key="3">
    <source>
        <dbReference type="ARBA" id="ARBA00023125"/>
    </source>
</evidence>
<evidence type="ECO:0000256" key="5">
    <source>
        <dbReference type="ARBA" id="ARBA00037345"/>
    </source>
</evidence>
<evidence type="ECO:0000259" key="6">
    <source>
        <dbReference type="PROSITE" id="PS01124"/>
    </source>
</evidence>
<protein>
    <recommendedName>
        <fullName evidence="6">HTH araC/xylS-type domain-containing protein</fullName>
    </recommendedName>
</protein>
<reference evidence="7 8" key="1">
    <citation type="submission" date="2018-06" db="EMBL/GenBank/DDBJ databases">
        <title>Three novel Pseudomonas species isolated from symptomatic oak.</title>
        <authorList>
            <person name="Bueno-Gonzalez V."/>
            <person name="Brady C."/>
        </authorList>
    </citation>
    <scope>NUCLEOTIDE SEQUENCE [LARGE SCALE GENOMIC DNA]</scope>
    <source>
        <strain evidence="7 8">P17C</strain>
    </source>
</reference>
<keyword evidence="3" id="KW-0238">DNA-binding</keyword>
<gene>
    <name evidence="7" type="ORF">DNJ96_01985</name>
</gene>
<dbReference type="Gene3D" id="1.10.10.60">
    <property type="entry name" value="Homeodomain-like"/>
    <property type="match status" value="1"/>
</dbReference>
<evidence type="ECO:0000313" key="8">
    <source>
        <dbReference type="Proteomes" id="UP000292639"/>
    </source>
</evidence>
<evidence type="ECO:0000256" key="2">
    <source>
        <dbReference type="ARBA" id="ARBA00023015"/>
    </source>
</evidence>
<evidence type="ECO:0000256" key="4">
    <source>
        <dbReference type="ARBA" id="ARBA00023163"/>
    </source>
</evidence>
<evidence type="ECO:0000313" key="7">
    <source>
        <dbReference type="EMBL" id="TBV00076.1"/>
    </source>
</evidence>